<dbReference type="InterPro" id="IPR003593">
    <property type="entry name" value="AAA+_ATPase"/>
</dbReference>
<dbReference type="PANTHER" id="PTHR42798:SF7">
    <property type="entry name" value="ALPHA-D-RIBOSE 1-METHYLPHOSPHONATE 5-TRIPHOSPHATE SYNTHASE SUBUNIT PHNL"/>
    <property type="match status" value="1"/>
</dbReference>
<feature type="domain" description="ABC transporter" evidence="5">
    <location>
        <begin position="18"/>
        <end position="257"/>
    </location>
</feature>
<evidence type="ECO:0000256" key="3">
    <source>
        <dbReference type="ARBA" id="ARBA00022741"/>
    </source>
</evidence>
<keyword evidence="3" id="KW-0547">Nucleotide-binding</keyword>
<accession>A0A9D1JT31</accession>
<evidence type="ECO:0000256" key="1">
    <source>
        <dbReference type="ARBA" id="ARBA00005417"/>
    </source>
</evidence>
<gene>
    <name evidence="6" type="ORF">IAB46_15220</name>
</gene>
<dbReference type="PANTHER" id="PTHR42798">
    <property type="entry name" value="LIPOPROTEIN-RELEASING SYSTEM ATP-BINDING PROTEIN LOLD"/>
    <property type="match status" value="1"/>
</dbReference>
<dbReference type="SUPFAM" id="SSF52540">
    <property type="entry name" value="P-loop containing nucleoside triphosphate hydrolases"/>
    <property type="match status" value="1"/>
</dbReference>
<evidence type="ECO:0000256" key="4">
    <source>
        <dbReference type="ARBA" id="ARBA00022840"/>
    </source>
</evidence>
<dbReference type="PROSITE" id="PS50893">
    <property type="entry name" value="ABC_TRANSPORTER_2"/>
    <property type="match status" value="1"/>
</dbReference>
<dbReference type="Gene3D" id="3.40.50.300">
    <property type="entry name" value="P-loop containing nucleotide triphosphate hydrolases"/>
    <property type="match status" value="1"/>
</dbReference>
<dbReference type="FunFam" id="3.40.50.300:FF:000032">
    <property type="entry name" value="Export ABC transporter ATP-binding protein"/>
    <property type="match status" value="1"/>
</dbReference>
<evidence type="ECO:0000313" key="7">
    <source>
        <dbReference type="Proteomes" id="UP000823927"/>
    </source>
</evidence>
<dbReference type="Proteomes" id="UP000823927">
    <property type="component" value="Unassembled WGS sequence"/>
</dbReference>
<comment type="similarity">
    <text evidence="1">Belongs to the ABC transporter superfamily.</text>
</comment>
<evidence type="ECO:0000259" key="5">
    <source>
        <dbReference type="PROSITE" id="PS50893"/>
    </source>
</evidence>
<protein>
    <submittedName>
        <fullName evidence="6">ABC transporter ATP-binding protein</fullName>
    </submittedName>
</protein>
<proteinExistence type="inferred from homology"/>
<name>A0A9D1JT31_9FIRM</name>
<dbReference type="EMBL" id="DVIT01000065">
    <property type="protein sequence ID" value="HIS48870.1"/>
    <property type="molecule type" value="Genomic_DNA"/>
</dbReference>
<dbReference type="GO" id="GO:0098796">
    <property type="term" value="C:membrane protein complex"/>
    <property type="evidence" value="ECO:0007669"/>
    <property type="project" value="UniProtKB-ARBA"/>
</dbReference>
<dbReference type="SMART" id="SM00382">
    <property type="entry name" value="AAA"/>
    <property type="match status" value="1"/>
</dbReference>
<reference evidence="6" key="2">
    <citation type="journal article" date="2021" name="PeerJ">
        <title>Extensive microbial diversity within the chicken gut microbiome revealed by metagenomics and culture.</title>
        <authorList>
            <person name="Gilroy R."/>
            <person name="Ravi A."/>
            <person name="Getino M."/>
            <person name="Pursley I."/>
            <person name="Horton D.L."/>
            <person name="Alikhan N.F."/>
            <person name="Baker D."/>
            <person name="Gharbi K."/>
            <person name="Hall N."/>
            <person name="Watson M."/>
            <person name="Adriaenssens E.M."/>
            <person name="Foster-Nyarko E."/>
            <person name="Jarju S."/>
            <person name="Secka A."/>
            <person name="Antonio M."/>
            <person name="Oren A."/>
            <person name="Chaudhuri R.R."/>
            <person name="La Ragione R."/>
            <person name="Hildebrand F."/>
            <person name="Pallen M.J."/>
        </authorList>
    </citation>
    <scope>NUCLEOTIDE SEQUENCE</scope>
    <source>
        <strain evidence="6">CHK178-757</strain>
    </source>
</reference>
<evidence type="ECO:0000256" key="2">
    <source>
        <dbReference type="ARBA" id="ARBA00022448"/>
    </source>
</evidence>
<dbReference type="GO" id="GO:0005524">
    <property type="term" value="F:ATP binding"/>
    <property type="evidence" value="ECO:0007669"/>
    <property type="project" value="UniProtKB-KW"/>
</dbReference>
<keyword evidence="2" id="KW-0813">Transport</keyword>
<evidence type="ECO:0000313" key="6">
    <source>
        <dbReference type="EMBL" id="HIS48870.1"/>
    </source>
</evidence>
<dbReference type="CDD" id="cd03255">
    <property type="entry name" value="ABC_MJ0796_LolCDE_FtsE"/>
    <property type="match status" value="1"/>
</dbReference>
<dbReference type="InterPro" id="IPR017911">
    <property type="entry name" value="MacB-like_ATP-bd"/>
</dbReference>
<dbReference type="Pfam" id="PF00005">
    <property type="entry name" value="ABC_tran"/>
    <property type="match status" value="1"/>
</dbReference>
<sequence length="267" mass="29307">MVQSGHETEVFFLKHELLELKNVTKYYGRGALVTQALSGISFSVEKGEFTAVMGASGSGKSTLLHVIAAIDRVSGGDILVEGKSIIRLGEDALADYRRDKLGFIFQEYNLLDTLTVEENITLPLNLKKVSLAFTRDALKKVSEGLGLTSQLKKFPWELSGGQRQRAACARALITEPSLILADEPTGALDSANSRNLMKTFCQMNRDFRATILMVTHDAAMASFAGRILFLKDGKIWNEIYRGDLSREQFEAQIFHVLTALGGGTDGI</sequence>
<dbReference type="GO" id="GO:0016887">
    <property type="term" value="F:ATP hydrolysis activity"/>
    <property type="evidence" value="ECO:0007669"/>
    <property type="project" value="InterPro"/>
</dbReference>
<dbReference type="InterPro" id="IPR027417">
    <property type="entry name" value="P-loop_NTPase"/>
</dbReference>
<dbReference type="GO" id="GO:0022857">
    <property type="term" value="F:transmembrane transporter activity"/>
    <property type="evidence" value="ECO:0007669"/>
    <property type="project" value="UniProtKB-ARBA"/>
</dbReference>
<dbReference type="InterPro" id="IPR003439">
    <property type="entry name" value="ABC_transporter-like_ATP-bd"/>
</dbReference>
<keyword evidence="4 6" id="KW-0067">ATP-binding</keyword>
<dbReference type="AlphaFoldDB" id="A0A9D1JT31"/>
<organism evidence="6 7">
    <name type="scientific">Candidatus Scybalocola faecigallinarum</name>
    <dbReference type="NCBI Taxonomy" id="2840941"/>
    <lineage>
        <taxon>Bacteria</taxon>
        <taxon>Bacillati</taxon>
        <taxon>Bacillota</taxon>
        <taxon>Clostridia</taxon>
        <taxon>Lachnospirales</taxon>
        <taxon>Lachnospiraceae</taxon>
        <taxon>Lachnospiraceae incertae sedis</taxon>
        <taxon>Candidatus Scybalocola (ex Gilroy et al. 2021)</taxon>
    </lineage>
</organism>
<comment type="caution">
    <text evidence="6">The sequence shown here is derived from an EMBL/GenBank/DDBJ whole genome shotgun (WGS) entry which is preliminary data.</text>
</comment>
<reference evidence="6" key="1">
    <citation type="submission" date="2020-10" db="EMBL/GenBank/DDBJ databases">
        <authorList>
            <person name="Gilroy R."/>
        </authorList>
    </citation>
    <scope>NUCLEOTIDE SEQUENCE</scope>
    <source>
        <strain evidence="6">CHK178-757</strain>
    </source>
</reference>